<dbReference type="EMBL" id="VSSQ01061010">
    <property type="protein sequence ID" value="MPN14386.1"/>
    <property type="molecule type" value="Genomic_DNA"/>
</dbReference>
<accession>A0A645FL40</accession>
<proteinExistence type="predicted"/>
<name>A0A645FL40_9ZZZZ</name>
<comment type="caution">
    <text evidence="1">The sequence shown here is derived from an EMBL/GenBank/DDBJ whole genome shotgun (WGS) entry which is preliminary data.</text>
</comment>
<protein>
    <submittedName>
        <fullName evidence="1">Uncharacterized protein</fullName>
    </submittedName>
</protein>
<organism evidence="1">
    <name type="scientific">bioreactor metagenome</name>
    <dbReference type="NCBI Taxonomy" id="1076179"/>
    <lineage>
        <taxon>unclassified sequences</taxon>
        <taxon>metagenomes</taxon>
        <taxon>ecological metagenomes</taxon>
    </lineage>
</organism>
<gene>
    <name evidence="1" type="ORF">SDC9_161713</name>
</gene>
<dbReference type="AlphaFoldDB" id="A0A645FL40"/>
<evidence type="ECO:0000313" key="1">
    <source>
        <dbReference type="EMBL" id="MPN14386.1"/>
    </source>
</evidence>
<sequence>MADLPPAGAAHGARFAGGIGRHVVMVNIAFIIFLADSVQGLPIAQAAQGGNGHNLGLSAGKYGATVRARQNTHLAPNGADFILLAAIGPNAAVDDLVSHDLLG</sequence>
<reference evidence="1" key="1">
    <citation type="submission" date="2019-08" db="EMBL/GenBank/DDBJ databases">
        <authorList>
            <person name="Kucharzyk K."/>
            <person name="Murdoch R.W."/>
            <person name="Higgins S."/>
            <person name="Loffler F."/>
        </authorList>
    </citation>
    <scope>NUCLEOTIDE SEQUENCE</scope>
</reference>